<protein>
    <submittedName>
        <fullName evidence="1">Phage major tail protein, phi13 family</fullName>
    </submittedName>
</protein>
<sequence length="198" mass="20925">MATIGLDRLFYAPITEAADGSETYGTPISLAKAISAELSVEVNEATLYADDGVAEAVKEFKSGTLTLGIDDIGTGSANALTGAQIDSNHVLISASENGGVPVAIGFRARKSNGSYKYFWLYRVIFGIPATNLATKGDSITFSTPTIEGTIYRRNKLDGQSKHPWKAEANEGDTGLGATVISGWFTEVYEPDFTPGGTD</sequence>
<dbReference type="NCBIfam" id="TIGR01603">
    <property type="entry name" value="maj_tail_phi13"/>
    <property type="match status" value="1"/>
</dbReference>
<evidence type="ECO:0000313" key="2">
    <source>
        <dbReference type="Proteomes" id="UP000184301"/>
    </source>
</evidence>
<evidence type="ECO:0000313" key="1">
    <source>
        <dbReference type="EMBL" id="SHJ65011.1"/>
    </source>
</evidence>
<organism evidence="1 2">
    <name type="scientific">Hespellia stercorisuis DSM 15480</name>
    <dbReference type="NCBI Taxonomy" id="1121950"/>
    <lineage>
        <taxon>Bacteria</taxon>
        <taxon>Bacillati</taxon>
        <taxon>Bacillota</taxon>
        <taxon>Clostridia</taxon>
        <taxon>Lachnospirales</taxon>
        <taxon>Lachnospiraceae</taxon>
        <taxon>Hespellia</taxon>
    </lineage>
</organism>
<name>A0A1M6L1A3_9FIRM</name>
<dbReference type="OrthoDB" id="3078218at2"/>
<gene>
    <name evidence="1" type="ORF">SAMN02745243_01061</name>
</gene>
<dbReference type="InterPro" id="IPR006490">
    <property type="entry name" value="Maj_tail_phi13"/>
</dbReference>
<dbReference type="RefSeq" id="WP_073106479.1">
    <property type="nucleotide sequence ID" value="NZ_FQZY01000013.1"/>
</dbReference>
<dbReference type="STRING" id="1121950.SAMN02745243_01061"/>
<dbReference type="EMBL" id="FQZY01000013">
    <property type="protein sequence ID" value="SHJ65011.1"/>
    <property type="molecule type" value="Genomic_DNA"/>
</dbReference>
<dbReference type="AlphaFoldDB" id="A0A1M6L1A3"/>
<keyword evidence="2" id="KW-1185">Reference proteome</keyword>
<proteinExistence type="predicted"/>
<reference evidence="1 2" key="1">
    <citation type="submission" date="2016-11" db="EMBL/GenBank/DDBJ databases">
        <authorList>
            <person name="Jaros S."/>
            <person name="Januszkiewicz K."/>
            <person name="Wedrychowicz H."/>
        </authorList>
    </citation>
    <scope>NUCLEOTIDE SEQUENCE [LARGE SCALE GENOMIC DNA]</scope>
    <source>
        <strain evidence="1 2">DSM 15480</strain>
    </source>
</reference>
<dbReference type="Proteomes" id="UP000184301">
    <property type="component" value="Unassembled WGS sequence"/>
</dbReference>
<accession>A0A1M6L1A3</accession>